<dbReference type="Pfam" id="PF00296">
    <property type="entry name" value="Bac_luciferase"/>
    <property type="match status" value="1"/>
</dbReference>
<gene>
    <name evidence="3" type="primary">ytmO</name>
    <name evidence="3" type="ordered locus">PAJ_2571</name>
</gene>
<dbReference type="InterPro" id="IPR011251">
    <property type="entry name" value="Luciferase-like_dom"/>
</dbReference>
<dbReference type="SUPFAM" id="SSF51679">
    <property type="entry name" value="Bacterial luciferase-like"/>
    <property type="match status" value="1"/>
</dbReference>
<dbReference type="HOGENOM" id="CLU_027853_9_0_6"/>
<dbReference type="OrthoDB" id="9780518at2"/>
<name>A0A0H3KZP3_PANAA</name>
<dbReference type="NCBIfam" id="TIGR03558">
    <property type="entry name" value="oxido_grp_1"/>
    <property type="match status" value="1"/>
</dbReference>
<protein>
    <submittedName>
        <fullName evidence="3">Bacterial luciferase family protein YtmO</fullName>
    </submittedName>
</protein>
<evidence type="ECO:0000313" key="4">
    <source>
        <dbReference type="Proteomes" id="UP000006690"/>
    </source>
</evidence>
<comment type="similarity">
    <text evidence="1">To bacterial alkanal monooxygenase alpha and beta chains.</text>
</comment>
<dbReference type="Gene3D" id="3.20.20.30">
    <property type="entry name" value="Luciferase-like domain"/>
    <property type="match status" value="1"/>
</dbReference>
<evidence type="ECO:0000256" key="1">
    <source>
        <dbReference type="ARBA" id="ARBA00007789"/>
    </source>
</evidence>
<dbReference type="EMBL" id="AP012032">
    <property type="protein sequence ID" value="BAK12651.1"/>
    <property type="molecule type" value="Genomic_DNA"/>
</dbReference>
<dbReference type="PANTHER" id="PTHR30137:SF20">
    <property type="entry name" value="N-ACETYL-S-ALKYLCYSTEINE MONOOXYGENASE"/>
    <property type="match status" value="1"/>
</dbReference>
<dbReference type="InterPro" id="IPR019949">
    <property type="entry name" value="CmoO-like"/>
</dbReference>
<dbReference type="Proteomes" id="UP000006690">
    <property type="component" value="Chromosome"/>
</dbReference>
<dbReference type="PATRIC" id="fig|932677.3.peg.3000"/>
<reference evidence="4" key="1">
    <citation type="journal article" date="2012" name="Appl. Microbiol. Biotechnol.">
        <title>The complete genome sequence of Pantoea ananatis AJ13355, an organism with great biotechnological potential.</title>
        <authorList>
            <person name="Hara Y."/>
            <person name="Kadotani N."/>
            <person name="Izui H."/>
            <person name="Katashkina J.I."/>
            <person name="Kuvaeva T.M."/>
            <person name="Andreeva I.G."/>
            <person name="Golubeva L.I."/>
            <person name="Malko D.B."/>
            <person name="Makeev V.J."/>
            <person name="Mashko S.V."/>
            <person name="Kozlov Y.I."/>
        </authorList>
    </citation>
    <scope>NUCLEOTIDE SEQUENCE [LARGE SCALE GENOMIC DNA]</scope>
    <source>
        <strain evidence="4">AJ13355</strain>
    </source>
</reference>
<dbReference type="InterPro" id="IPR036661">
    <property type="entry name" value="Luciferase-like_sf"/>
</dbReference>
<dbReference type="InterPro" id="IPR050766">
    <property type="entry name" value="Bact_Lucif_Oxidored"/>
</dbReference>
<dbReference type="eggNOG" id="COG2141">
    <property type="taxonomic scope" value="Bacteria"/>
</dbReference>
<evidence type="ECO:0000313" key="3">
    <source>
        <dbReference type="EMBL" id="BAK12651.1"/>
    </source>
</evidence>
<dbReference type="KEGG" id="paj:PAJ_2571"/>
<dbReference type="GO" id="GO:0005829">
    <property type="term" value="C:cytosol"/>
    <property type="evidence" value="ECO:0007669"/>
    <property type="project" value="TreeGrafter"/>
</dbReference>
<dbReference type="RefSeq" id="WP_014594606.1">
    <property type="nucleotide sequence ID" value="NC_017531.2"/>
</dbReference>
<accession>A0A0H3KZP3</accession>
<proteinExistence type="predicted"/>
<evidence type="ECO:0000259" key="2">
    <source>
        <dbReference type="Pfam" id="PF00296"/>
    </source>
</evidence>
<dbReference type="GO" id="GO:0016705">
    <property type="term" value="F:oxidoreductase activity, acting on paired donors, with incorporation or reduction of molecular oxygen"/>
    <property type="evidence" value="ECO:0007669"/>
    <property type="project" value="InterPro"/>
</dbReference>
<organism evidence="3 4">
    <name type="scientific">Pantoea ananatis (strain AJ13355)</name>
    <dbReference type="NCBI Taxonomy" id="932677"/>
    <lineage>
        <taxon>Bacteria</taxon>
        <taxon>Pseudomonadati</taxon>
        <taxon>Pseudomonadota</taxon>
        <taxon>Gammaproteobacteria</taxon>
        <taxon>Enterobacterales</taxon>
        <taxon>Erwiniaceae</taxon>
        <taxon>Pantoea</taxon>
    </lineage>
</organism>
<dbReference type="AlphaFoldDB" id="A0A0H3KZP3"/>
<feature type="domain" description="Luciferase-like" evidence="2">
    <location>
        <begin position="16"/>
        <end position="297"/>
    </location>
</feature>
<sequence length="333" mass="36613">MAYQLSLLDKAPVAEGETPAASLQRTLQLAKQAEKWGYHRFWLAEHHNIEQLASPSPEVLIAWLVAQTQHIRIGSGGVMLQHYSPYKVAENFNLLASLAPGRIDLGIGKAPGGLPLSTRALQLGVHQDEKGSFDEQLTQLDSWLKPETGPRDEGEAVRATPLPARPAQRFLLGGSEESARLAARLGWQFVFAAHINGDRQLLARSLRAYSQQAQGKRALVAVQVVVADSPAEAELLVADLRHFHVQVKNGPGVNVASLEQAERYVRQGGFTDYLIEPRTPSLLKGTASQVHAQLEALQRNFSIDEFVIDTPIADPRARYRSLELLATHQWVAA</sequence>
<dbReference type="PANTHER" id="PTHR30137">
    <property type="entry name" value="LUCIFERASE-LIKE MONOOXYGENASE"/>
    <property type="match status" value="1"/>
</dbReference>